<dbReference type="Gene3D" id="1.10.10.60">
    <property type="entry name" value="Homeodomain-like"/>
    <property type="match status" value="1"/>
</dbReference>
<dbReference type="PANTHER" id="PTHR47211:SF3">
    <property type="entry name" value="TRIHELIX TRANSCRIPTION FACTOR ASR3-LIKE"/>
    <property type="match status" value="1"/>
</dbReference>
<feature type="compositionally biased region" description="Acidic residues" evidence="2">
    <location>
        <begin position="168"/>
        <end position="180"/>
    </location>
</feature>
<dbReference type="PROSITE" id="PS50090">
    <property type="entry name" value="MYB_LIKE"/>
    <property type="match status" value="1"/>
</dbReference>
<evidence type="ECO:0000313" key="5">
    <source>
        <dbReference type="Proteomes" id="UP000250235"/>
    </source>
</evidence>
<feature type="region of interest" description="Disordered" evidence="2">
    <location>
        <begin position="168"/>
        <end position="196"/>
    </location>
</feature>
<keyword evidence="1" id="KW-0175">Coiled coil</keyword>
<reference evidence="4 5" key="1">
    <citation type="journal article" date="2015" name="Proc. Natl. Acad. Sci. U.S.A.">
        <title>The resurrection genome of Boea hygrometrica: A blueprint for survival of dehydration.</title>
        <authorList>
            <person name="Xiao L."/>
            <person name="Yang G."/>
            <person name="Zhang L."/>
            <person name="Yang X."/>
            <person name="Zhao S."/>
            <person name="Ji Z."/>
            <person name="Zhou Q."/>
            <person name="Hu M."/>
            <person name="Wang Y."/>
            <person name="Chen M."/>
            <person name="Xu Y."/>
            <person name="Jin H."/>
            <person name="Xiao X."/>
            <person name="Hu G."/>
            <person name="Bao F."/>
            <person name="Hu Y."/>
            <person name="Wan P."/>
            <person name="Li L."/>
            <person name="Deng X."/>
            <person name="Kuang T."/>
            <person name="Xiang C."/>
            <person name="Zhu J.K."/>
            <person name="Oliver M.J."/>
            <person name="He Y."/>
        </authorList>
    </citation>
    <scope>NUCLEOTIDE SEQUENCE [LARGE SCALE GENOMIC DNA]</scope>
    <source>
        <strain evidence="5">cv. XS01</strain>
    </source>
</reference>
<feature type="region of interest" description="Disordered" evidence="2">
    <location>
        <begin position="45"/>
        <end position="64"/>
    </location>
</feature>
<keyword evidence="5" id="KW-1185">Reference proteome</keyword>
<evidence type="ECO:0000256" key="2">
    <source>
        <dbReference type="SAM" id="MobiDB-lite"/>
    </source>
</evidence>
<dbReference type="OrthoDB" id="1865198at2759"/>
<dbReference type="AlphaFoldDB" id="A0A2Z7AJ19"/>
<name>A0A2Z7AJ19_9LAMI</name>
<dbReference type="PANTHER" id="PTHR47211">
    <property type="entry name" value="TRIHELIX TRANSCRIPTION FACTOR ASR3"/>
    <property type="match status" value="1"/>
</dbReference>
<dbReference type="EMBL" id="KV014877">
    <property type="protein sequence ID" value="KZV21771.1"/>
    <property type="molecule type" value="Genomic_DNA"/>
</dbReference>
<organism evidence="4 5">
    <name type="scientific">Dorcoceras hygrometricum</name>
    <dbReference type="NCBI Taxonomy" id="472368"/>
    <lineage>
        <taxon>Eukaryota</taxon>
        <taxon>Viridiplantae</taxon>
        <taxon>Streptophyta</taxon>
        <taxon>Embryophyta</taxon>
        <taxon>Tracheophyta</taxon>
        <taxon>Spermatophyta</taxon>
        <taxon>Magnoliopsida</taxon>
        <taxon>eudicotyledons</taxon>
        <taxon>Gunneridae</taxon>
        <taxon>Pentapetalae</taxon>
        <taxon>asterids</taxon>
        <taxon>lamiids</taxon>
        <taxon>Lamiales</taxon>
        <taxon>Gesneriaceae</taxon>
        <taxon>Didymocarpoideae</taxon>
        <taxon>Trichosporeae</taxon>
        <taxon>Loxocarpinae</taxon>
        <taxon>Dorcoceras</taxon>
    </lineage>
</organism>
<feature type="domain" description="Myb-like" evidence="3">
    <location>
        <begin position="28"/>
        <end position="97"/>
    </location>
</feature>
<dbReference type="Proteomes" id="UP000250235">
    <property type="component" value="Unassembled WGS sequence"/>
</dbReference>
<gene>
    <name evidence="4" type="ORF">F511_02929</name>
</gene>
<feature type="region of interest" description="Disordered" evidence="2">
    <location>
        <begin position="1"/>
        <end position="40"/>
    </location>
</feature>
<dbReference type="InterPro" id="IPR044822">
    <property type="entry name" value="Myb_DNA-bind_4"/>
</dbReference>
<feature type="compositionally biased region" description="Polar residues" evidence="2">
    <location>
        <begin position="1"/>
        <end position="21"/>
    </location>
</feature>
<protein>
    <submittedName>
        <fullName evidence="4">Trihelix transcription factor GT-2-like</fullName>
    </submittedName>
</protein>
<evidence type="ECO:0000313" key="4">
    <source>
        <dbReference type="EMBL" id="KZV21771.1"/>
    </source>
</evidence>
<evidence type="ECO:0000259" key="3">
    <source>
        <dbReference type="PROSITE" id="PS50090"/>
    </source>
</evidence>
<proteinExistence type="predicted"/>
<feature type="coiled-coil region" evidence="1">
    <location>
        <begin position="278"/>
        <end position="337"/>
    </location>
</feature>
<accession>A0A2Z7AJ19</accession>
<dbReference type="Pfam" id="PF13837">
    <property type="entry name" value="Myb_DNA-bind_4"/>
    <property type="match status" value="1"/>
</dbReference>
<evidence type="ECO:0000256" key="1">
    <source>
        <dbReference type="SAM" id="Coils"/>
    </source>
</evidence>
<sequence>MATRPNSTQENEITSGGQSSLERSDDRSKTQRHPRWTRQETMVLAQGKKIAEQRGRKGRRLGPEQAEPKWDFVSAYCIQHGVKRGAVQCRKRWSNLASDYKKIKTWESQVQNGGESYWIMPSDLRRERKLPGYFDQEIYHVLDGQEFTNAAYQLALVTTSAGEIYGAEGEEESQETETEVSDGTPAAADNGSLQDIEIGSTEKENIPEDGKADTIPSPVPISEMRYQPYHQAYINPGTENKRHSGPQFWQRSTYHEGAKRRRHTSSSCQNFNVETQLIKALEKNISLLNSQLQEQKIISQMDREQQKDCHNVLVTALAKLTDALEKIGDKLQHQETKDA</sequence>
<dbReference type="InterPro" id="IPR001005">
    <property type="entry name" value="SANT/Myb"/>
</dbReference>